<dbReference type="Proteomes" id="UP001642540">
    <property type="component" value="Unassembled WGS sequence"/>
</dbReference>
<evidence type="ECO:0000256" key="4">
    <source>
        <dbReference type="ARBA" id="ARBA00022859"/>
    </source>
</evidence>
<dbReference type="InterPro" id="IPR001315">
    <property type="entry name" value="CARD"/>
</dbReference>
<evidence type="ECO:0000313" key="7">
    <source>
        <dbReference type="Proteomes" id="UP001642540"/>
    </source>
</evidence>
<evidence type="ECO:0000256" key="3">
    <source>
        <dbReference type="ARBA" id="ARBA00022588"/>
    </source>
</evidence>
<evidence type="ECO:0000259" key="5">
    <source>
        <dbReference type="PROSITE" id="PS50209"/>
    </source>
</evidence>
<dbReference type="Pfam" id="PF00619">
    <property type="entry name" value="CARD"/>
    <property type="match status" value="1"/>
</dbReference>
<dbReference type="Gene3D" id="3.40.50.300">
    <property type="entry name" value="P-loop containing nucleotide triphosphate hydrolases"/>
    <property type="match status" value="1"/>
</dbReference>
<dbReference type="Pfam" id="PF05729">
    <property type="entry name" value="NACHT"/>
    <property type="match status" value="1"/>
</dbReference>
<comment type="caution">
    <text evidence="6">The sequence shown here is derived from an EMBL/GenBank/DDBJ whole genome shotgun (WGS) entry which is preliminary data.</text>
</comment>
<dbReference type="SUPFAM" id="SSF47986">
    <property type="entry name" value="DEATH domain"/>
    <property type="match status" value="1"/>
</dbReference>
<keyword evidence="3" id="KW-0399">Innate immunity</keyword>
<dbReference type="InterPro" id="IPR007111">
    <property type="entry name" value="NACHT_NTPase"/>
</dbReference>
<proteinExistence type="predicted"/>
<evidence type="ECO:0000256" key="2">
    <source>
        <dbReference type="ARBA" id="ARBA00022490"/>
    </source>
</evidence>
<comment type="subcellular location">
    <subcellularLocation>
        <location evidence="1">Cytoplasm</location>
    </subcellularLocation>
</comment>
<gene>
    <name evidence="6" type="ORF">ODALV1_LOCUS26527</name>
</gene>
<protein>
    <recommendedName>
        <fullName evidence="5">CARD domain-containing protein</fullName>
    </recommendedName>
</protein>
<keyword evidence="2" id="KW-0963">Cytoplasm</keyword>
<accession>A0ABP1RVI1</accession>
<dbReference type="InterPro" id="IPR027417">
    <property type="entry name" value="P-loop_NTPase"/>
</dbReference>
<evidence type="ECO:0000256" key="1">
    <source>
        <dbReference type="ARBA" id="ARBA00004496"/>
    </source>
</evidence>
<dbReference type="InterPro" id="IPR011029">
    <property type="entry name" value="DEATH-like_dom_sf"/>
</dbReference>
<keyword evidence="4" id="KW-0391">Immunity</keyword>
<sequence length="750" mass="87367">MEKFERNHINRNLPTLISLTVVNTFLLAYLREATFLSQEECDILRSLSSSHKQASRLYDILLTRNRGYQALITALVATNQTAASSILLQLKPSFPEAQSYLIQFESKPNGLQEFMESAGDERIMVIHTLDSTVTWTKIKDTTGFKINFVSDIDKISKSLNASRNIVCIKLKQLSTSQDFATYFSCNDLPSDKKIIIITEQEPTEAFRCSQNCVQTSRCKIKISVDEFKWIDLTYEFQQELLQHNVSDQGRIKTFQSFCHKMVYEDSDDFLIRFLNGELLLDLINNKIPVLYRQLVPAVEFYVNRKIKRISRLNSKLFDSDSQFLKKEVFVFSGYEKHELAHFLKRDFISSTKVISNRKKIQFIRLKDDKDFEIICSLNAHLDVNVHWFRQSKYEGNPIHIWIKSRGNIGRVIGFIEECPEPFYEEEFQQKLDKVRDTFATSPFICICDTPGMGKSILLANLARSIRKTHPNRCVLFIVLTEFMELIQELRSKKNVREFDVSILLEALSLIVSSNEFGKQYFKENANQEIEIFYDGLDEVPQEKINVAIMYLKLIPSALKAARIFITARPHLRPLLEEELNTFGYTMEPFDCEDQKKFLTDIWSHTRMVTKQRINEELHLFAEVCISKLKSTLGTKEWDIAGIPLQCLLVAEVFREKGYFYADPENKITNKKCEMEVNIKSITELYQRLFDKKIDKFGHVQLQDKLELTHKTNILKLHGYQSLALIFPSWIDNLKQYLLTSELYKDLKSIC</sequence>
<dbReference type="CDD" id="cd01671">
    <property type="entry name" value="CARD"/>
    <property type="match status" value="1"/>
</dbReference>
<evidence type="ECO:0000313" key="6">
    <source>
        <dbReference type="EMBL" id="CAL8136610.1"/>
    </source>
</evidence>
<dbReference type="EMBL" id="CAXLJM020000111">
    <property type="protein sequence ID" value="CAL8136610.1"/>
    <property type="molecule type" value="Genomic_DNA"/>
</dbReference>
<name>A0ABP1RVI1_9HEXA</name>
<dbReference type="Gene3D" id="1.10.533.10">
    <property type="entry name" value="Death Domain, Fas"/>
    <property type="match status" value="1"/>
</dbReference>
<dbReference type="PROSITE" id="PS50209">
    <property type="entry name" value="CARD"/>
    <property type="match status" value="1"/>
</dbReference>
<organism evidence="6 7">
    <name type="scientific">Orchesella dallaii</name>
    <dbReference type="NCBI Taxonomy" id="48710"/>
    <lineage>
        <taxon>Eukaryota</taxon>
        <taxon>Metazoa</taxon>
        <taxon>Ecdysozoa</taxon>
        <taxon>Arthropoda</taxon>
        <taxon>Hexapoda</taxon>
        <taxon>Collembola</taxon>
        <taxon>Entomobryomorpha</taxon>
        <taxon>Entomobryoidea</taxon>
        <taxon>Orchesellidae</taxon>
        <taxon>Orchesellinae</taxon>
        <taxon>Orchesella</taxon>
    </lineage>
</organism>
<keyword evidence="7" id="KW-1185">Reference proteome</keyword>
<reference evidence="6 7" key="1">
    <citation type="submission" date="2024-08" db="EMBL/GenBank/DDBJ databases">
        <authorList>
            <person name="Cucini C."/>
            <person name="Frati F."/>
        </authorList>
    </citation>
    <scope>NUCLEOTIDE SEQUENCE [LARGE SCALE GENOMIC DNA]</scope>
</reference>
<feature type="domain" description="CARD" evidence="5">
    <location>
        <begin position="1"/>
        <end position="70"/>
    </location>
</feature>